<dbReference type="InterPro" id="IPR003709">
    <property type="entry name" value="VanY-like_core_dom"/>
</dbReference>
<dbReference type="Proteomes" id="UP000470010">
    <property type="component" value="Unassembled WGS sequence"/>
</dbReference>
<evidence type="ECO:0000313" key="3">
    <source>
        <dbReference type="EMBL" id="MRX79484.1"/>
    </source>
</evidence>
<keyword evidence="3" id="KW-0121">Carboxypeptidase</keyword>
<keyword evidence="3" id="KW-0378">Hydrolase</keyword>
<keyword evidence="1" id="KW-0732">Signal</keyword>
<dbReference type="GO" id="GO:0006508">
    <property type="term" value="P:proteolysis"/>
    <property type="evidence" value="ECO:0007669"/>
    <property type="project" value="InterPro"/>
</dbReference>
<dbReference type="InterPro" id="IPR052179">
    <property type="entry name" value="DD-CPase-like"/>
</dbReference>
<keyword evidence="4" id="KW-1185">Reference proteome</keyword>
<evidence type="ECO:0000313" key="4">
    <source>
        <dbReference type="Proteomes" id="UP000470010"/>
    </source>
</evidence>
<dbReference type="InterPro" id="IPR009045">
    <property type="entry name" value="Zn_M74/Hedgehog-like"/>
</dbReference>
<dbReference type="EMBL" id="VTFZ01000002">
    <property type="protein sequence ID" value="MRX79484.1"/>
    <property type="molecule type" value="Genomic_DNA"/>
</dbReference>
<comment type="caution">
    <text evidence="3">The sequence shown here is derived from an EMBL/GenBank/DDBJ whole genome shotgun (WGS) entry which is preliminary data.</text>
</comment>
<dbReference type="Gene3D" id="3.30.1380.10">
    <property type="match status" value="1"/>
</dbReference>
<keyword evidence="3" id="KW-0645">Protease</keyword>
<dbReference type="SUPFAM" id="SSF55166">
    <property type="entry name" value="Hedgehog/DD-peptidase"/>
    <property type="match status" value="1"/>
</dbReference>
<proteinExistence type="predicted"/>
<organism evidence="3 4">
    <name type="scientific">Enorma shizhengliae</name>
    <dbReference type="NCBI Taxonomy" id="2606615"/>
    <lineage>
        <taxon>Bacteria</taxon>
        <taxon>Bacillati</taxon>
        <taxon>Actinomycetota</taxon>
        <taxon>Coriobacteriia</taxon>
        <taxon>Coriobacteriales</taxon>
        <taxon>Coriobacteriaceae</taxon>
        <taxon>Enorma</taxon>
    </lineage>
</organism>
<gene>
    <name evidence="3" type="ORF">GJE22_02500</name>
</gene>
<dbReference type="InterPro" id="IPR058193">
    <property type="entry name" value="VanY/YodJ_core_dom"/>
</dbReference>
<protein>
    <submittedName>
        <fullName evidence="3">D-alanyl-D-alanine carboxypeptidase family protein</fullName>
    </submittedName>
</protein>
<dbReference type="PANTHER" id="PTHR34385">
    <property type="entry name" value="D-ALANYL-D-ALANINE CARBOXYPEPTIDASE"/>
    <property type="match status" value="1"/>
</dbReference>
<feature type="chain" id="PRO_5029503783" evidence="1">
    <location>
        <begin position="23"/>
        <end position="221"/>
    </location>
</feature>
<sequence>MPRRRLPALLSLALFIGAIALAAHGIGSLAGAPASTIAPQAATGEQPWYLVLVNSTHPLPDDFSIQTAKMPGGETVDARIADPLAQMLDACTAAGYHPFVRSGYRTRETQQAILDNRIKDYEAEGLSPERARDAVLDWVALPGTSEHELGLAVDINDENGDAGMYDWLAEHAHEYGFIQRYPPEKSSITGISHEPWHYRYVGEEAATAIYEEGITLEEYPA</sequence>
<evidence type="ECO:0000259" key="2">
    <source>
        <dbReference type="Pfam" id="PF02557"/>
    </source>
</evidence>
<name>A0A7K0G7Y1_9ACTN</name>
<dbReference type="Pfam" id="PF02557">
    <property type="entry name" value="VanY"/>
    <property type="match status" value="1"/>
</dbReference>
<dbReference type="CDD" id="cd14852">
    <property type="entry name" value="LD-carboxypeptidase"/>
    <property type="match status" value="1"/>
</dbReference>
<accession>A0A7K0G7Y1</accession>
<evidence type="ECO:0000256" key="1">
    <source>
        <dbReference type="SAM" id="SignalP"/>
    </source>
</evidence>
<feature type="signal peptide" evidence="1">
    <location>
        <begin position="1"/>
        <end position="22"/>
    </location>
</feature>
<dbReference type="PANTHER" id="PTHR34385:SF1">
    <property type="entry name" value="PEPTIDOGLYCAN L-ALANYL-D-GLUTAMATE ENDOPEPTIDASE CWLK"/>
    <property type="match status" value="1"/>
</dbReference>
<reference evidence="4" key="1">
    <citation type="submission" date="2019-08" db="EMBL/GenBank/DDBJ databases">
        <title>Arthrobacter sp. nov., isolated from plateau pika and Tibetan wild ass.</title>
        <authorList>
            <person name="Ge Y."/>
        </authorList>
    </citation>
    <scope>NUCLEOTIDE SEQUENCE [LARGE SCALE GENOMIC DNA]</scope>
    <source>
        <strain evidence="4">HF-1365</strain>
    </source>
</reference>
<dbReference type="AlphaFoldDB" id="A0A7K0G7Y1"/>
<dbReference type="GO" id="GO:0004180">
    <property type="term" value="F:carboxypeptidase activity"/>
    <property type="evidence" value="ECO:0007669"/>
    <property type="project" value="UniProtKB-KW"/>
</dbReference>
<feature type="domain" description="D-alanyl-D-alanine carboxypeptidase-like core" evidence="2">
    <location>
        <begin position="75"/>
        <end position="202"/>
    </location>
</feature>